<comment type="caution">
    <text evidence="7">Lacks conserved residue(s) required for the propagation of feature annotation.</text>
</comment>
<protein>
    <recommendedName>
        <fullName evidence="7">3-phosphoshikimate 1-carboxyvinyltransferase</fullName>
        <ecNumber evidence="7">2.5.1.19</ecNumber>
    </recommendedName>
    <alternativeName>
        <fullName evidence="7">5-enolpyruvylshikimate-3-phosphate synthase</fullName>
        <shortName evidence="7">EPSP synthase</shortName>
        <shortName evidence="7">EPSPS</shortName>
    </alternativeName>
</protein>
<dbReference type="Pfam" id="PF00275">
    <property type="entry name" value="EPSP_synthase"/>
    <property type="match status" value="1"/>
</dbReference>
<feature type="domain" description="Enolpyruvate transferase" evidence="8">
    <location>
        <begin position="11"/>
        <end position="414"/>
    </location>
</feature>
<feature type="binding site" evidence="7">
    <location>
        <position position="112"/>
    </location>
    <ligand>
        <name>phosphoenolpyruvate</name>
        <dbReference type="ChEBI" id="CHEBI:58702"/>
    </ligand>
</feature>
<feature type="binding site" evidence="7">
    <location>
        <position position="332"/>
    </location>
    <ligand>
        <name>3-phosphoshikimate</name>
        <dbReference type="ChEBI" id="CHEBI:145989"/>
    </ligand>
</feature>
<dbReference type="EMBL" id="JBHRTA010000038">
    <property type="protein sequence ID" value="MFC3199431.1"/>
    <property type="molecule type" value="Genomic_DNA"/>
</dbReference>
<feature type="active site" description="Proton acceptor" evidence="7">
    <location>
        <position position="305"/>
    </location>
</feature>
<evidence type="ECO:0000256" key="5">
    <source>
        <dbReference type="ARBA" id="ARBA00023141"/>
    </source>
</evidence>
<evidence type="ECO:0000313" key="10">
    <source>
        <dbReference type="Proteomes" id="UP001595526"/>
    </source>
</evidence>
<dbReference type="Gene3D" id="3.65.10.10">
    <property type="entry name" value="Enolpyruvate transferase domain"/>
    <property type="match status" value="2"/>
</dbReference>
<comment type="catalytic activity">
    <reaction evidence="6">
        <text>3-phosphoshikimate + phosphoenolpyruvate = 5-O-(1-carboxyvinyl)-3-phosphoshikimate + phosphate</text>
        <dbReference type="Rhea" id="RHEA:21256"/>
        <dbReference type="ChEBI" id="CHEBI:43474"/>
        <dbReference type="ChEBI" id="CHEBI:57701"/>
        <dbReference type="ChEBI" id="CHEBI:58702"/>
        <dbReference type="ChEBI" id="CHEBI:145989"/>
        <dbReference type="EC" id="2.5.1.19"/>
    </reaction>
    <physiologicalReaction direction="left-to-right" evidence="6">
        <dbReference type="Rhea" id="RHEA:21257"/>
    </physiologicalReaction>
</comment>
<dbReference type="PANTHER" id="PTHR21090:SF5">
    <property type="entry name" value="PENTAFUNCTIONAL AROM POLYPEPTIDE"/>
    <property type="match status" value="1"/>
</dbReference>
<feature type="binding site" evidence="7">
    <location>
        <position position="159"/>
    </location>
    <ligand>
        <name>3-phosphoshikimate</name>
        <dbReference type="ChEBI" id="CHEBI:145989"/>
    </ligand>
</feature>
<comment type="subunit">
    <text evidence="7">Monomer.</text>
</comment>
<dbReference type="NCBIfam" id="TIGR01356">
    <property type="entry name" value="aroA"/>
    <property type="match status" value="1"/>
</dbReference>
<keyword evidence="4 7" id="KW-0808">Transferase</keyword>
<keyword evidence="7" id="KW-0963">Cytoplasm</keyword>
<feature type="binding site" evidence="7">
    <location>
        <position position="84"/>
    </location>
    <ligand>
        <name>phosphoenolpyruvate</name>
        <dbReference type="ChEBI" id="CHEBI:58702"/>
    </ligand>
</feature>
<dbReference type="InterPro" id="IPR036968">
    <property type="entry name" value="Enolpyruvate_Tfrase_sf"/>
</dbReference>
<proteinExistence type="inferred from homology"/>
<dbReference type="GO" id="GO:0003866">
    <property type="term" value="F:3-phosphoshikimate 1-carboxyvinyltransferase activity"/>
    <property type="evidence" value="ECO:0007669"/>
    <property type="project" value="UniProtKB-EC"/>
</dbReference>
<organism evidence="9 10">
    <name type="scientific">Parapedobacter deserti</name>
    <dbReference type="NCBI Taxonomy" id="1912957"/>
    <lineage>
        <taxon>Bacteria</taxon>
        <taxon>Pseudomonadati</taxon>
        <taxon>Bacteroidota</taxon>
        <taxon>Sphingobacteriia</taxon>
        <taxon>Sphingobacteriales</taxon>
        <taxon>Sphingobacteriaceae</taxon>
        <taxon>Parapedobacter</taxon>
    </lineage>
</organism>
<feature type="binding site" evidence="7">
    <location>
        <position position="336"/>
    </location>
    <ligand>
        <name>phosphoenolpyruvate</name>
        <dbReference type="ChEBI" id="CHEBI:58702"/>
    </ligand>
</feature>
<comment type="caution">
    <text evidence="9">The sequence shown here is derived from an EMBL/GenBank/DDBJ whole genome shotgun (WGS) entry which is preliminary data.</text>
</comment>
<feature type="binding site" evidence="7">
    <location>
        <position position="30"/>
    </location>
    <ligand>
        <name>3-phosphoshikimate</name>
        <dbReference type="ChEBI" id="CHEBI:145989"/>
    </ligand>
</feature>
<comment type="similarity">
    <text evidence="2 7">Belongs to the EPSP synthase family.</text>
</comment>
<dbReference type="InterPro" id="IPR023193">
    <property type="entry name" value="EPSP_synthase_CS"/>
</dbReference>
<keyword evidence="3 7" id="KW-0028">Amino-acid biosynthesis</keyword>
<evidence type="ECO:0000256" key="7">
    <source>
        <dbReference type="HAMAP-Rule" id="MF_00210"/>
    </source>
</evidence>
<evidence type="ECO:0000256" key="3">
    <source>
        <dbReference type="ARBA" id="ARBA00022605"/>
    </source>
</evidence>
<evidence type="ECO:0000256" key="2">
    <source>
        <dbReference type="ARBA" id="ARBA00009948"/>
    </source>
</evidence>
<reference evidence="10" key="1">
    <citation type="journal article" date="2019" name="Int. J. Syst. Evol. Microbiol.">
        <title>The Global Catalogue of Microorganisms (GCM) 10K type strain sequencing project: providing services to taxonomists for standard genome sequencing and annotation.</title>
        <authorList>
            <consortium name="The Broad Institute Genomics Platform"/>
            <consortium name="The Broad Institute Genome Sequencing Center for Infectious Disease"/>
            <person name="Wu L."/>
            <person name="Ma J."/>
        </authorList>
    </citation>
    <scope>NUCLEOTIDE SEQUENCE [LARGE SCALE GENOMIC DNA]</scope>
    <source>
        <strain evidence="10">KCTC 52416</strain>
    </source>
</reference>
<dbReference type="RefSeq" id="WP_379025025.1">
    <property type="nucleotide sequence ID" value="NZ_JBHRTA010000038.1"/>
</dbReference>
<dbReference type="EC" id="2.5.1.19" evidence="7"/>
<feature type="binding site" evidence="7">
    <location>
        <position position="161"/>
    </location>
    <ligand>
        <name>3-phosphoshikimate</name>
        <dbReference type="ChEBI" id="CHEBI:145989"/>
    </ligand>
</feature>
<dbReference type="SUPFAM" id="SSF55205">
    <property type="entry name" value="EPT/RTPC-like"/>
    <property type="match status" value="1"/>
</dbReference>
<evidence type="ECO:0000256" key="1">
    <source>
        <dbReference type="ARBA" id="ARBA00004811"/>
    </source>
</evidence>
<keyword evidence="5 7" id="KW-0057">Aromatic amino acid biosynthesis</keyword>
<feature type="binding site" evidence="7">
    <location>
        <position position="25"/>
    </location>
    <ligand>
        <name>phosphoenolpyruvate</name>
        <dbReference type="ChEBI" id="CHEBI:58702"/>
    </ligand>
</feature>
<dbReference type="HAMAP" id="MF_00210">
    <property type="entry name" value="EPSP_synth"/>
    <property type="match status" value="1"/>
</dbReference>
<feature type="binding site" evidence="7">
    <location>
        <position position="160"/>
    </location>
    <ligand>
        <name>3-phosphoshikimate</name>
        <dbReference type="ChEBI" id="CHEBI:145989"/>
    </ligand>
</feature>
<name>A0ABV7JTJ1_9SPHI</name>
<comment type="pathway">
    <text evidence="1 7">Metabolic intermediate biosynthesis; chorismate biosynthesis; chorismate from D-erythrose 4-phosphate and phosphoenolpyruvate: step 6/7.</text>
</comment>
<comment type="function">
    <text evidence="7">Catalyzes the transfer of the enolpyruvyl moiety of phosphoenolpyruvate (PEP) to the 5-hydroxyl of shikimate-3-phosphate (S3P) to produce enolpyruvyl shikimate-3-phosphate and inorganic phosphate.</text>
</comment>
<comment type="subcellular location">
    <subcellularLocation>
        <location evidence="7">Cytoplasm</location>
    </subcellularLocation>
</comment>
<accession>A0ABV7JTJ1</accession>
<dbReference type="PANTHER" id="PTHR21090">
    <property type="entry name" value="AROM/DEHYDROQUINATE SYNTHASE"/>
    <property type="match status" value="1"/>
</dbReference>
<sequence length="422" mass="45344">MGSQVLRLSHPSKTLLGAVPLTGSKSESNRALIIQALSGGNVAVENLSSAADTVTLCRALALSAAPGETSGEAHETVVDIGPAGTAMRFLTAYLAITNGRYFLTGSERMKQRPIGILVDALTTLGADIQYAERVGYPPLVIRGGFEQQRPAVKVQGNVSSQYLSALLLIAAALPKGLELQIDGELTSRPYLTMTLDMLAEAGIEHHWVDDVIVIKPQPTKATTLTVEPDWSAASYWYAMAALAKTADLFLPNLKSNSLQGDAAIANIMTGFGVGTVFESGGVRIRHTASSPTQDSSSLDFRECPDLAQTVIVCAAALGKDLSFTGLHTLRIKETDRIAALQNELGKFGVALEQDGEVYHLRTAGRYQPSRLVIDTYEDHRMAMAFAPLALAFGQVEINDPDVVEKSYPDFWKHLKQQGFVIS</sequence>
<dbReference type="Proteomes" id="UP001595526">
    <property type="component" value="Unassembled WGS sequence"/>
</dbReference>
<evidence type="ECO:0000256" key="4">
    <source>
        <dbReference type="ARBA" id="ARBA00022679"/>
    </source>
</evidence>
<gene>
    <name evidence="7 9" type="primary">aroA</name>
    <name evidence="9" type="ORF">ACFOET_17550</name>
</gene>
<dbReference type="PIRSF" id="PIRSF000505">
    <property type="entry name" value="EPSPS"/>
    <property type="match status" value="1"/>
</dbReference>
<feature type="binding site" evidence="7">
    <location>
        <position position="161"/>
    </location>
    <ligand>
        <name>phosphoenolpyruvate</name>
        <dbReference type="ChEBI" id="CHEBI:58702"/>
    </ligand>
</feature>
<dbReference type="InterPro" id="IPR013792">
    <property type="entry name" value="RNA3'P_cycl/enolpyr_Trfase_a/b"/>
</dbReference>
<keyword evidence="10" id="KW-1185">Reference proteome</keyword>
<dbReference type="InterPro" id="IPR001986">
    <property type="entry name" value="Enolpyruvate_Tfrase_dom"/>
</dbReference>
<feature type="binding site" evidence="7">
    <location>
        <position position="305"/>
    </location>
    <ligand>
        <name>3-phosphoshikimate</name>
        <dbReference type="ChEBI" id="CHEBI:145989"/>
    </ligand>
</feature>
<evidence type="ECO:0000259" key="8">
    <source>
        <dbReference type="Pfam" id="PF00275"/>
    </source>
</evidence>
<evidence type="ECO:0000313" key="9">
    <source>
        <dbReference type="EMBL" id="MFC3199431.1"/>
    </source>
</evidence>
<feature type="binding site" evidence="7">
    <location>
        <position position="405"/>
    </location>
    <ligand>
        <name>phosphoenolpyruvate</name>
        <dbReference type="ChEBI" id="CHEBI:58702"/>
    </ligand>
</feature>
<dbReference type="PROSITE" id="PS00885">
    <property type="entry name" value="EPSP_SYNTHASE_2"/>
    <property type="match status" value="1"/>
</dbReference>
<feature type="binding site" evidence="7">
    <location>
        <position position="380"/>
    </location>
    <ligand>
        <name>phosphoenolpyruvate</name>
        <dbReference type="ChEBI" id="CHEBI:58702"/>
    </ligand>
</feature>
<feature type="binding site" evidence="7">
    <location>
        <position position="187"/>
    </location>
    <ligand>
        <name>3-phosphoshikimate</name>
        <dbReference type="ChEBI" id="CHEBI:145989"/>
    </ligand>
</feature>
<dbReference type="InterPro" id="IPR006264">
    <property type="entry name" value="EPSP_synthase"/>
</dbReference>
<feature type="binding site" evidence="7">
    <location>
        <position position="25"/>
    </location>
    <ligand>
        <name>3-phosphoshikimate</name>
        <dbReference type="ChEBI" id="CHEBI:145989"/>
    </ligand>
</feature>
<evidence type="ECO:0000256" key="6">
    <source>
        <dbReference type="ARBA" id="ARBA00044633"/>
    </source>
</evidence>
<feature type="binding site" evidence="7">
    <location>
        <position position="26"/>
    </location>
    <ligand>
        <name>3-phosphoshikimate</name>
        <dbReference type="ChEBI" id="CHEBI:145989"/>
    </ligand>
</feature>